<keyword evidence="8" id="KW-1185">Reference proteome</keyword>
<keyword evidence="3 5" id="KW-0687">Ribonucleoprotein</keyword>
<proteinExistence type="inferred from homology"/>
<dbReference type="Pfam" id="PF01783">
    <property type="entry name" value="Ribosomal_L32p"/>
    <property type="match status" value="1"/>
</dbReference>
<dbReference type="InterPro" id="IPR044957">
    <property type="entry name" value="Ribosomal_bL32_bact"/>
</dbReference>
<evidence type="ECO:0000256" key="2">
    <source>
        <dbReference type="ARBA" id="ARBA00022980"/>
    </source>
</evidence>
<reference evidence="7 8" key="1">
    <citation type="submission" date="2017-12" db="EMBL/GenBank/DDBJ databases">
        <title>Chromulinavorax destructans is a abundant pathogen of dominant heterotrophic picoflagllates.</title>
        <authorList>
            <person name="Deeg C.M."/>
            <person name="Zimmer M."/>
            <person name="Suttle C.A."/>
        </authorList>
    </citation>
    <scope>NUCLEOTIDE SEQUENCE [LARGE SCALE GENOMIC DNA]</scope>
    <source>
        <strain evidence="7 8">SeV1</strain>
    </source>
</reference>
<evidence type="ECO:0000256" key="1">
    <source>
        <dbReference type="ARBA" id="ARBA00008560"/>
    </source>
</evidence>
<feature type="compositionally biased region" description="Basic and acidic residues" evidence="6">
    <location>
        <begin position="72"/>
        <end position="84"/>
    </location>
</feature>
<dbReference type="KEGG" id="cdes:C0J27_00880"/>
<evidence type="ECO:0000313" key="8">
    <source>
        <dbReference type="Proteomes" id="UP000254834"/>
    </source>
</evidence>
<dbReference type="InterPro" id="IPR002677">
    <property type="entry name" value="Ribosomal_bL32"/>
</dbReference>
<comment type="similarity">
    <text evidence="1 5">Belongs to the bacterial ribosomal protein bL32 family.</text>
</comment>
<dbReference type="RefSeq" id="WP_115585321.1">
    <property type="nucleotide sequence ID" value="NZ_CP025544.1"/>
</dbReference>
<keyword evidence="2 5" id="KW-0689">Ribosomal protein</keyword>
<dbReference type="NCBIfam" id="TIGR01031">
    <property type="entry name" value="rpmF_bact"/>
    <property type="match status" value="1"/>
</dbReference>
<protein>
    <recommendedName>
        <fullName evidence="4 5">Large ribosomal subunit protein bL32</fullName>
    </recommendedName>
</protein>
<dbReference type="AlphaFoldDB" id="A0A345ZAI9"/>
<name>A0A345ZAI9_9BACT</name>
<evidence type="ECO:0000256" key="5">
    <source>
        <dbReference type="HAMAP-Rule" id="MF_00340"/>
    </source>
</evidence>
<dbReference type="Proteomes" id="UP000254834">
    <property type="component" value="Chromosome"/>
</dbReference>
<dbReference type="GO" id="GO:0015934">
    <property type="term" value="C:large ribosomal subunit"/>
    <property type="evidence" value="ECO:0007669"/>
    <property type="project" value="InterPro"/>
</dbReference>
<sequence>MAVPKRKTSKARKGWRCTHKVEHVKSITHCLNCNGPLRTHQACASCGFYKGVKVLVTKAERAVKRGQALQTKEARATAAREGKTVSEASVKNA</sequence>
<gene>
    <name evidence="5" type="primary">rpmF</name>
    <name evidence="7" type="ORF">C0J27_00880</name>
</gene>
<dbReference type="HAMAP" id="MF_00340">
    <property type="entry name" value="Ribosomal_bL32"/>
    <property type="match status" value="1"/>
</dbReference>
<dbReference type="InterPro" id="IPR011332">
    <property type="entry name" value="Ribosomal_zn-bd"/>
</dbReference>
<evidence type="ECO:0000256" key="4">
    <source>
        <dbReference type="ARBA" id="ARBA00035178"/>
    </source>
</evidence>
<dbReference type="EMBL" id="CP025544">
    <property type="protein sequence ID" value="AXK60306.1"/>
    <property type="molecule type" value="Genomic_DNA"/>
</dbReference>
<organism evidence="7 8">
    <name type="scientific">Candidatus Chromulinivorax destructor</name>
    <dbReference type="NCBI Taxonomy" id="2066483"/>
    <lineage>
        <taxon>Bacteria</taxon>
        <taxon>Candidatus Babelota</taxon>
        <taxon>Candidatus Babeliae</taxon>
        <taxon>Candidatus Babeliales</taxon>
        <taxon>Candidatus Chromulinivoraceae</taxon>
        <taxon>Candidatus Chromulinivorax</taxon>
    </lineage>
</organism>
<dbReference type="OrthoDB" id="9812874at2"/>
<feature type="region of interest" description="Disordered" evidence="6">
    <location>
        <begin position="66"/>
        <end position="93"/>
    </location>
</feature>
<dbReference type="GO" id="GO:0006412">
    <property type="term" value="P:translation"/>
    <property type="evidence" value="ECO:0007669"/>
    <property type="project" value="UniProtKB-UniRule"/>
</dbReference>
<dbReference type="PANTHER" id="PTHR35534">
    <property type="entry name" value="50S RIBOSOMAL PROTEIN L32"/>
    <property type="match status" value="1"/>
</dbReference>
<evidence type="ECO:0000313" key="7">
    <source>
        <dbReference type="EMBL" id="AXK60306.1"/>
    </source>
</evidence>
<dbReference type="GO" id="GO:0003735">
    <property type="term" value="F:structural constituent of ribosome"/>
    <property type="evidence" value="ECO:0007669"/>
    <property type="project" value="InterPro"/>
</dbReference>
<evidence type="ECO:0000256" key="3">
    <source>
        <dbReference type="ARBA" id="ARBA00023274"/>
    </source>
</evidence>
<dbReference type="SUPFAM" id="SSF57829">
    <property type="entry name" value="Zn-binding ribosomal proteins"/>
    <property type="match status" value="1"/>
</dbReference>
<accession>A0A345ZAI9</accession>
<dbReference type="PANTHER" id="PTHR35534:SF1">
    <property type="entry name" value="LARGE RIBOSOMAL SUBUNIT PROTEIN BL32"/>
    <property type="match status" value="1"/>
</dbReference>
<evidence type="ECO:0000256" key="6">
    <source>
        <dbReference type="SAM" id="MobiDB-lite"/>
    </source>
</evidence>